<evidence type="ECO:0000313" key="5">
    <source>
        <dbReference type="Proteomes" id="UP000009168"/>
    </source>
</evidence>
<dbReference type="Pfam" id="PF00621">
    <property type="entry name" value="RhoGEF"/>
    <property type="match status" value="1"/>
</dbReference>
<dbReference type="SUPFAM" id="SSF48065">
    <property type="entry name" value="DBL homology domain (DH-domain)"/>
    <property type="match status" value="1"/>
</dbReference>
<dbReference type="STRING" id="312017.I7M3F0"/>
<dbReference type="InParanoid" id="I7M3F0"/>
<dbReference type="GO" id="GO:0005737">
    <property type="term" value="C:cytoplasm"/>
    <property type="evidence" value="ECO:0007669"/>
    <property type="project" value="TreeGrafter"/>
</dbReference>
<dbReference type="InterPro" id="IPR051092">
    <property type="entry name" value="FYVE_RhoGEF_PH"/>
</dbReference>
<feature type="compositionally biased region" description="Basic and acidic residues" evidence="2">
    <location>
        <begin position="541"/>
        <end position="556"/>
    </location>
</feature>
<dbReference type="CDD" id="cd06093">
    <property type="entry name" value="PX_domain"/>
    <property type="match status" value="1"/>
</dbReference>
<dbReference type="InterPro" id="IPR011993">
    <property type="entry name" value="PH-like_dom_sf"/>
</dbReference>
<dbReference type="GO" id="GO:0035091">
    <property type="term" value="F:phosphatidylinositol binding"/>
    <property type="evidence" value="ECO:0007669"/>
    <property type="project" value="InterPro"/>
</dbReference>
<dbReference type="InterPro" id="IPR000219">
    <property type="entry name" value="DH_dom"/>
</dbReference>
<feature type="compositionally biased region" description="Polar residues" evidence="2">
    <location>
        <begin position="1"/>
        <end position="17"/>
    </location>
</feature>
<feature type="domain" description="DH" evidence="3">
    <location>
        <begin position="66"/>
        <end position="259"/>
    </location>
</feature>
<dbReference type="Proteomes" id="UP000009168">
    <property type="component" value="Unassembled WGS sequence"/>
</dbReference>
<dbReference type="Gene3D" id="3.10.20.90">
    <property type="entry name" value="Phosphatidylinositol 3-kinase Catalytic Subunit, Chain A, domain 1"/>
    <property type="match status" value="1"/>
</dbReference>
<dbReference type="SUPFAM" id="SSF50729">
    <property type="entry name" value="PH domain-like"/>
    <property type="match status" value="2"/>
</dbReference>
<dbReference type="Gene3D" id="1.20.900.10">
    <property type="entry name" value="Dbl homology (DH) domain"/>
    <property type="match status" value="1"/>
</dbReference>
<dbReference type="Gene3D" id="3.30.1520.10">
    <property type="entry name" value="Phox-like domain"/>
    <property type="match status" value="1"/>
</dbReference>
<gene>
    <name evidence="4" type="ORF">TTHERM_00494820</name>
</gene>
<feature type="region of interest" description="Disordered" evidence="2">
    <location>
        <begin position="1"/>
        <end position="27"/>
    </location>
</feature>
<dbReference type="PANTHER" id="PTHR12673">
    <property type="entry name" value="FACIOGENITAL DYSPLASIA PROTEIN"/>
    <property type="match status" value="1"/>
</dbReference>
<dbReference type="eggNOG" id="KOG3522">
    <property type="taxonomic scope" value="Eukaryota"/>
</dbReference>
<keyword evidence="5" id="KW-1185">Reference proteome</keyword>
<dbReference type="SMART" id="SM00325">
    <property type="entry name" value="RhoGEF"/>
    <property type="match status" value="1"/>
</dbReference>
<evidence type="ECO:0000313" key="4">
    <source>
        <dbReference type="EMBL" id="EAS03020.2"/>
    </source>
</evidence>
<evidence type="ECO:0000256" key="1">
    <source>
        <dbReference type="SAM" id="Coils"/>
    </source>
</evidence>
<organism evidence="4 5">
    <name type="scientific">Tetrahymena thermophila (strain SB210)</name>
    <dbReference type="NCBI Taxonomy" id="312017"/>
    <lineage>
        <taxon>Eukaryota</taxon>
        <taxon>Sar</taxon>
        <taxon>Alveolata</taxon>
        <taxon>Ciliophora</taxon>
        <taxon>Intramacronucleata</taxon>
        <taxon>Oligohymenophorea</taxon>
        <taxon>Hymenostomatida</taxon>
        <taxon>Tetrahymenina</taxon>
        <taxon>Tetrahymenidae</taxon>
        <taxon>Tetrahymena</taxon>
    </lineage>
</organism>
<feature type="region of interest" description="Disordered" evidence="2">
    <location>
        <begin position="532"/>
        <end position="556"/>
    </location>
</feature>
<evidence type="ECO:0000256" key="2">
    <source>
        <dbReference type="SAM" id="MobiDB-lite"/>
    </source>
</evidence>
<name>I7M3F0_TETTS</name>
<feature type="region of interest" description="Disordered" evidence="2">
    <location>
        <begin position="742"/>
        <end position="773"/>
    </location>
</feature>
<proteinExistence type="predicted"/>
<dbReference type="PROSITE" id="PS50010">
    <property type="entry name" value="DH_2"/>
    <property type="match status" value="1"/>
</dbReference>
<feature type="coiled-coil region" evidence="1">
    <location>
        <begin position="918"/>
        <end position="945"/>
    </location>
</feature>
<dbReference type="CDD" id="cd00160">
    <property type="entry name" value="RhoGEF"/>
    <property type="match status" value="1"/>
</dbReference>
<dbReference type="PANTHER" id="PTHR12673:SF159">
    <property type="entry name" value="LD03170P"/>
    <property type="match status" value="1"/>
</dbReference>
<dbReference type="InterPro" id="IPR036871">
    <property type="entry name" value="PX_dom_sf"/>
</dbReference>
<dbReference type="EMBL" id="GG662512">
    <property type="protein sequence ID" value="EAS03020.2"/>
    <property type="molecule type" value="Genomic_DNA"/>
</dbReference>
<dbReference type="SUPFAM" id="SSF64268">
    <property type="entry name" value="PX domain"/>
    <property type="match status" value="1"/>
</dbReference>
<dbReference type="Gene3D" id="2.30.29.30">
    <property type="entry name" value="Pleckstrin-homology domain (PH domain)/Phosphotyrosine-binding domain (PTB)"/>
    <property type="match status" value="1"/>
</dbReference>
<dbReference type="KEGG" id="tet:TTHERM_00494820"/>
<dbReference type="GeneID" id="7840635"/>
<accession>I7M3F0</accession>
<dbReference type="OrthoDB" id="1716625at2759"/>
<reference evidence="5" key="1">
    <citation type="journal article" date="2006" name="PLoS Biol.">
        <title>Macronuclear genome sequence of the ciliate Tetrahymena thermophila, a model eukaryote.</title>
        <authorList>
            <person name="Eisen J.A."/>
            <person name="Coyne R.S."/>
            <person name="Wu M."/>
            <person name="Wu D."/>
            <person name="Thiagarajan M."/>
            <person name="Wortman J.R."/>
            <person name="Badger J.H."/>
            <person name="Ren Q."/>
            <person name="Amedeo P."/>
            <person name="Jones K.M."/>
            <person name="Tallon L.J."/>
            <person name="Delcher A.L."/>
            <person name="Salzberg S.L."/>
            <person name="Silva J.C."/>
            <person name="Haas B.J."/>
            <person name="Majoros W.H."/>
            <person name="Farzad M."/>
            <person name="Carlton J.M."/>
            <person name="Smith R.K. Jr."/>
            <person name="Garg J."/>
            <person name="Pearlman R.E."/>
            <person name="Karrer K.M."/>
            <person name="Sun L."/>
            <person name="Manning G."/>
            <person name="Elde N.C."/>
            <person name="Turkewitz A.P."/>
            <person name="Asai D.J."/>
            <person name="Wilkes D.E."/>
            <person name="Wang Y."/>
            <person name="Cai H."/>
            <person name="Collins K."/>
            <person name="Stewart B.A."/>
            <person name="Lee S.R."/>
            <person name="Wilamowska K."/>
            <person name="Weinberg Z."/>
            <person name="Ruzzo W.L."/>
            <person name="Wloga D."/>
            <person name="Gaertig J."/>
            <person name="Frankel J."/>
            <person name="Tsao C.-C."/>
            <person name="Gorovsky M.A."/>
            <person name="Keeling P.J."/>
            <person name="Waller R.F."/>
            <person name="Patron N.J."/>
            <person name="Cherry J.M."/>
            <person name="Stover N.A."/>
            <person name="Krieger C.J."/>
            <person name="del Toro C."/>
            <person name="Ryder H.F."/>
            <person name="Williamson S.C."/>
            <person name="Barbeau R.A."/>
            <person name="Hamilton E.P."/>
            <person name="Orias E."/>
        </authorList>
    </citation>
    <scope>NUCLEOTIDE SEQUENCE [LARGE SCALE GENOMIC DNA]</scope>
    <source>
        <strain evidence="5">SB210</strain>
    </source>
</reference>
<dbReference type="Pfam" id="PF00787">
    <property type="entry name" value="PX"/>
    <property type="match status" value="1"/>
</dbReference>
<sequence length="1108" mass="130980">MEDNPNNQGSDIQQVVDSFSEKPEGEEKEVVNIADAREKAFAKIAKVFIIKHYKNKYQKNLKKAKTRINIIKELVATEKTYTSKLQIIQNTLKSQMMNILNNEQDIQKIFSNIQQILELNQDFLEYIKVRSDTVYSFYTFNNKKYPVTLYNQEVFDKYIQVTIPYFKIYVDYMQNFEVSMQYLEKLKEGRKDIRDYLKQFESENDNISSLLILPVQRIPRYELLFKTLLEKTPTDHKDYIWTQKCLQQFTQVNQQINSQIQKYLDNQKICELSQTFRNFQLNIIENKREFKFEERLYLIKDGEKSCVVSFLNDLILVQEGIDEESTKPLTWLYLNHTSKVKPVEDMKYFTHLFKISGTNNTLTFMAEDEKKKQTLISQIDKIINNLRKDKMDNDLDNIEVNILGTEEWNTTKIQKFTVYVAEIKILNITLKIWVRYRQLSNLEKKIKNHIKDIQIDHFSTRLTWLNSHRTKIIEERKVHFESFLKKILTMKKIKESSIMPEILNDLGLPSDFYDLPYKTNIEEGDKNMQKLLDFDSNSDSDEQKENENMEDNGKLQEDEEINNQEEQKLDPNQQSSEKRISTLGQEFQTRQKSKSNSLAAIGTLSSSEMLKLFRKSKNQRASIITYYNSESLSQNERCLIDVEFLDGSKQEVEINSQSRCFQICASIAKRIKLKSYLDYRIFLKDSKGNFRVLDDDELLFKMLFPHQNSLENNAVLVTNGNRASRQDIILANNQQLLQSLQASGQNQIQDNTQESQNDDTPNPEANDSQAEGNTPLWKYTSEICKNENFIMRTFKRFVSNFSERYTIVFKKYLWLSPQQEEYDIRNDPVRLNLICFQIFENIQQQRYKLSFKNYVLFSALYILIKYPQQAEKIFKNKESCISGNSQEFPINTLKEILPDIIFNSKEETFWIIGISQTLLQINDEIDKIKEKNQSILNKVDLLKSKLLTQSNQKSPKIESQPNPESNIVDISKYTSRQILESKLKLTQLVVINAIKQNKLFGVTQFYVNTYKDTLRDNQHLKENVWLGIKHNMIYVLGPEFKEQIFQFKYEELKATKVFPKLIHLIFESPSREYKFNTTQSFEIKQLITEYQQINQLSLKQETNKKQEQ</sequence>
<dbReference type="AlphaFoldDB" id="I7M3F0"/>
<evidence type="ECO:0000259" key="3">
    <source>
        <dbReference type="PROSITE" id="PS50010"/>
    </source>
</evidence>
<dbReference type="InterPro" id="IPR035899">
    <property type="entry name" value="DBL_dom_sf"/>
</dbReference>
<dbReference type="GO" id="GO:0005085">
    <property type="term" value="F:guanyl-nucleotide exchange factor activity"/>
    <property type="evidence" value="ECO:0007669"/>
    <property type="project" value="InterPro"/>
</dbReference>
<dbReference type="InterPro" id="IPR001683">
    <property type="entry name" value="PX_dom"/>
</dbReference>
<dbReference type="RefSeq" id="XP_001023265.2">
    <property type="nucleotide sequence ID" value="XM_001023265.2"/>
</dbReference>
<keyword evidence="1" id="KW-0175">Coiled coil</keyword>
<protein>
    <submittedName>
        <fullName evidence="4">RhoGEF domain protein</fullName>
    </submittedName>
</protein>
<feature type="compositionally biased region" description="Polar residues" evidence="2">
    <location>
        <begin position="748"/>
        <end position="772"/>
    </location>
</feature>